<feature type="domain" description="4Fe-4S ferredoxin-type" evidence="7">
    <location>
        <begin position="270"/>
        <end position="301"/>
    </location>
</feature>
<dbReference type="PANTHER" id="PTHR43255:SF1">
    <property type="entry name" value="IRON-SULFUR-BINDING OXIDOREDUCTASE FADF-RELATED"/>
    <property type="match status" value="1"/>
</dbReference>
<feature type="transmembrane region" description="Helical" evidence="6">
    <location>
        <begin position="103"/>
        <end position="127"/>
    </location>
</feature>
<sequence length="664" mass="76406">MELKNYFFIPIFLFAVGFFVKNLLIKINYVRIGLPDNRFDQPWERIKNVVKIGLFQSKILREPIAGFIHVSIFWGFLIFLLAVLESIIQGFYSNFSLEILGNFYLIISFVQEIFGIFVIIAVLWAFYRRFIQKVKRLNVKGHEFDAAFILTMILIIVFSMFGQNAAHIIKNNFVLSEFEARPISNFLANVFYVNGNSANKFYEFFWWTHILTILTFLNFLPYSKHFHVVTSLPNVYFKKIGKEKNSLKKLNLEDENISQYGVLDVEHLTWKQMFDGYACTECGRCTASCPANTTGKKLSPREIIRSIRQRTEEKAPLILSKVDESNEIMQKTLVHNYISDEELWACTTCMACVYECPVTIEHVDSIVDMRRNLVLSESQFPNELNAVFKNLETNGTPWAFNAQDRANWAEGLNIKTMAEDPNCEYLFWVGCAGSFDARYQKVSKAFATLMQKANVDFRILGVEEQCNGDTARRLGNEYLAQMLMQANVETLNNYGVKKIVTACPHCFNSLKNEYPQFGGNFEVIHHSELLNKLINEGKLELKNNSEKRKITYHDSCYLGRYNDIFDEPRNTLLAIDNYELLEMTRSRDKGFCCGAGGGRMFLEETEGTRINVNRTEEALKTNADTIASACPFCMTMLNDGVKTLDKSDEVQVKDIAEIILENLK</sequence>
<feature type="domain" description="4Fe-4S ferredoxin-type" evidence="7">
    <location>
        <begin position="335"/>
        <end position="365"/>
    </location>
</feature>
<keyword evidence="5" id="KW-0411">Iron-sulfur</keyword>
<evidence type="ECO:0000256" key="2">
    <source>
        <dbReference type="ARBA" id="ARBA00022723"/>
    </source>
</evidence>
<dbReference type="InterPro" id="IPR017900">
    <property type="entry name" value="4Fe4S_Fe_S_CS"/>
</dbReference>
<dbReference type="RefSeq" id="WP_321535302.1">
    <property type="nucleotide sequence ID" value="NZ_JARGDL010000004.1"/>
</dbReference>
<keyword evidence="9" id="KW-1185">Reference proteome</keyword>
<dbReference type="SUPFAM" id="SSF103501">
    <property type="entry name" value="Respiratory nitrate reductase 1 gamma chain"/>
    <property type="match status" value="1"/>
</dbReference>
<evidence type="ECO:0000256" key="3">
    <source>
        <dbReference type="ARBA" id="ARBA00023002"/>
    </source>
</evidence>
<keyword evidence="2" id="KW-0479">Metal-binding</keyword>
<dbReference type="InterPro" id="IPR004017">
    <property type="entry name" value="Cys_rich_dom"/>
</dbReference>
<dbReference type="PANTHER" id="PTHR43255">
    <property type="entry name" value="IRON-SULFUR-BINDING OXIDOREDUCTASE FADF-RELATED-RELATED"/>
    <property type="match status" value="1"/>
</dbReference>
<keyword evidence="6" id="KW-1133">Transmembrane helix</keyword>
<proteinExistence type="predicted"/>
<evidence type="ECO:0000256" key="4">
    <source>
        <dbReference type="ARBA" id="ARBA00023004"/>
    </source>
</evidence>
<keyword evidence="6" id="KW-0812">Transmembrane</keyword>
<keyword evidence="4" id="KW-0408">Iron</keyword>
<dbReference type="Proteomes" id="UP001221302">
    <property type="component" value="Unassembled WGS sequence"/>
</dbReference>
<reference evidence="8" key="1">
    <citation type="submission" date="2023-03" db="EMBL/GenBank/DDBJ databases">
        <title>Stygiobacter electus gen. nov., sp. nov., facultatively anaerobic thermotolerant bacterium of the class Ignavibacteria from a well of Yessentuki mineral water deposit.</title>
        <authorList>
            <person name="Podosokorskaya O.A."/>
            <person name="Elcheninov A.G."/>
            <person name="Petrova N.F."/>
            <person name="Zavarzina D.G."/>
            <person name="Kublanov I.V."/>
            <person name="Merkel A.Y."/>
        </authorList>
    </citation>
    <scope>NUCLEOTIDE SEQUENCE</scope>
    <source>
        <strain evidence="8">09-Me</strain>
    </source>
</reference>
<evidence type="ECO:0000313" key="9">
    <source>
        <dbReference type="Proteomes" id="UP001221302"/>
    </source>
</evidence>
<dbReference type="GO" id="GO:0051539">
    <property type="term" value="F:4 iron, 4 sulfur cluster binding"/>
    <property type="evidence" value="ECO:0007669"/>
    <property type="project" value="UniProtKB-KW"/>
</dbReference>
<evidence type="ECO:0000256" key="6">
    <source>
        <dbReference type="SAM" id="Phobius"/>
    </source>
</evidence>
<dbReference type="InterPro" id="IPR017896">
    <property type="entry name" value="4Fe4S_Fe-S-bd"/>
</dbReference>
<dbReference type="Pfam" id="PF13187">
    <property type="entry name" value="Fer4_9"/>
    <property type="match status" value="1"/>
</dbReference>
<feature type="transmembrane region" description="Helical" evidence="6">
    <location>
        <begin position="64"/>
        <end position="83"/>
    </location>
</feature>
<dbReference type="GO" id="GO:0005886">
    <property type="term" value="C:plasma membrane"/>
    <property type="evidence" value="ECO:0007669"/>
    <property type="project" value="TreeGrafter"/>
</dbReference>
<dbReference type="Gene3D" id="1.20.950.20">
    <property type="entry name" value="Transmembrane di-heme cytochromes, Chain C"/>
    <property type="match status" value="1"/>
</dbReference>
<feature type="transmembrane region" description="Helical" evidence="6">
    <location>
        <begin position="147"/>
        <end position="169"/>
    </location>
</feature>
<accession>A0AAE3TCK8</accession>
<gene>
    <name evidence="8" type="ORF">P0M35_05195</name>
</gene>
<organism evidence="8 9">
    <name type="scientific">Stygiobacter electus</name>
    <dbReference type="NCBI Taxonomy" id="3032292"/>
    <lineage>
        <taxon>Bacteria</taxon>
        <taxon>Pseudomonadati</taxon>
        <taxon>Ignavibacteriota</taxon>
        <taxon>Ignavibacteria</taxon>
        <taxon>Ignavibacteriales</taxon>
        <taxon>Melioribacteraceae</taxon>
        <taxon>Stygiobacter</taxon>
    </lineage>
</organism>
<evidence type="ECO:0000313" key="8">
    <source>
        <dbReference type="EMBL" id="MDF1611536.1"/>
    </source>
</evidence>
<dbReference type="Pfam" id="PF02754">
    <property type="entry name" value="CCG"/>
    <property type="match status" value="2"/>
</dbReference>
<keyword evidence="6" id="KW-0472">Membrane</keyword>
<comment type="caution">
    <text evidence="8">The sequence shown here is derived from an EMBL/GenBank/DDBJ whole genome shotgun (WGS) entry which is preliminary data.</text>
</comment>
<dbReference type="EMBL" id="JARGDL010000004">
    <property type="protein sequence ID" value="MDF1611536.1"/>
    <property type="molecule type" value="Genomic_DNA"/>
</dbReference>
<dbReference type="InterPro" id="IPR009051">
    <property type="entry name" value="Helical_ferredxn"/>
</dbReference>
<dbReference type="GO" id="GO:0016491">
    <property type="term" value="F:oxidoreductase activity"/>
    <property type="evidence" value="ECO:0007669"/>
    <property type="project" value="UniProtKB-KW"/>
</dbReference>
<evidence type="ECO:0000256" key="5">
    <source>
        <dbReference type="ARBA" id="ARBA00023014"/>
    </source>
</evidence>
<dbReference type="Gene3D" id="1.10.1060.10">
    <property type="entry name" value="Alpha-helical ferredoxin"/>
    <property type="match status" value="1"/>
</dbReference>
<dbReference type="SUPFAM" id="SSF46548">
    <property type="entry name" value="alpha-helical ferredoxin"/>
    <property type="match status" value="1"/>
</dbReference>
<keyword evidence="1" id="KW-0004">4Fe-4S</keyword>
<protein>
    <submittedName>
        <fullName evidence="8">Heterodisulfide reductase-related iron-sulfur binding cluster</fullName>
    </submittedName>
</protein>
<evidence type="ECO:0000259" key="7">
    <source>
        <dbReference type="PROSITE" id="PS51379"/>
    </source>
</evidence>
<dbReference type="PROSITE" id="PS51379">
    <property type="entry name" value="4FE4S_FER_2"/>
    <property type="match status" value="2"/>
</dbReference>
<name>A0AAE3TCK8_9BACT</name>
<dbReference type="PROSITE" id="PS00198">
    <property type="entry name" value="4FE4S_FER_1"/>
    <property type="match status" value="1"/>
</dbReference>
<keyword evidence="3" id="KW-0560">Oxidoreductase</keyword>
<dbReference type="GO" id="GO:0046872">
    <property type="term" value="F:metal ion binding"/>
    <property type="evidence" value="ECO:0007669"/>
    <property type="project" value="UniProtKB-KW"/>
</dbReference>
<dbReference type="InterPro" id="IPR051460">
    <property type="entry name" value="HdrC_iron-sulfur_subunit"/>
</dbReference>
<dbReference type="InterPro" id="IPR036197">
    <property type="entry name" value="NarG-like_sf"/>
</dbReference>
<evidence type="ECO:0000256" key="1">
    <source>
        <dbReference type="ARBA" id="ARBA00022485"/>
    </source>
</evidence>
<feature type="transmembrane region" description="Helical" evidence="6">
    <location>
        <begin position="6"/>
        <end position="24"/>
    </location>
</feature>
<dbReference type="AlphaFoldDB" id="A0AAE3TCK8"/>